<comment type="caution">
    <text evidence="2">The sequence shown here is derived from an EMBL/GenBank/DDBJ whole genome shotgun (WGS) entry which is preliminary data.</text>
</comment>
<evidence type="ECO:0000313" key="3">
    <source>
        <dbReference type="Proteomes" id="UP001314170"/>
    </source>
</evidence>
<dbReference type="Proteomes" id="UP001314170">
    <property type="component" value="Unassembled WGS sequence"/>
</dbReference>
<feature type="compositionally biased region" description="Polar residues" evidence="1">
    <location>
        <begin position="149"/>
        <end position="164"/>
    </location>
</feature>
<sequence>MARRSLGAMRRNFFWGSPKGGAKNPTSNSEQGEYGTWIHAKQPTRRTLSKEAATARSPLAPKRNPATNAEAKKDSKARAEIVNLDKSGRNTVVIIAEEAMETSPTLTFQAVHVNSDVEEENDEELMPVTPESGPDIPPDPKPPNSHSSRLSTTKSLPQKSSIPI</sequence>
<feature type="region of interest" description="Disordered" evidence="1">
    <location>
        <begin position="1"/>
        <end position="82"/>
    </location>
</feature>
<reference evidence="2 3" key="1">
    <citation type="submission" date="2024-01" db="EMBL/GenBank/DDBJ databases">
        <authorList>
            <person name="Waweru B."/>
        </authorList>
    </citation>
    <scope>NUCLEOTIDE SEQUENCE [LARGE SCALE GENOMIC DNA]</scope>
</reference>
<accession>A0AAV1R815</accession>
<proteinExistence type="predicted"/>
<name>A0AAV1R815_9ROSI</name>
<feature type="compositionally biased region" description="Acidic residues" evidence="1">
    <location>
        <begin position="116"/>
        <end position="125"/>
    </location>
</feature>
<gene>
    <name evidence="2" type="ORF">DCAF_LOCUS7838</name>
</gene>
<feature type="compositionally biased region" description="Basic and acidic residues" evidence="1">
    <location>
        <begin position="70"/>
        <end position="79"/>
    </location>
</feature>
<evidence type="ECO:0000313" key="2">
    <source>
        <dbReference type="EMBL" id="CAK7330205.1"/>
    </source>
</evidence>
<dbReference type="EMBL" id="CAWUPB010000913">
    <property type="protein sequence ID" value="CAK7330205.1"/>
    <property type="molecule type" value="Genomic_DNA"/>
</dbReference>
<dbReference type="AlphaFoldDB" id="A0AAV1R815"/>
<keyword evidence="3" id="KW-1185">Reference proteome</keyword>
<organism evidence="2 3">
    <name type="scientific">Dovyalis caffra</name>
    <dbReference type="NCBI Taxonomy" id="77055"/>
    <lineage>
        <taxon>Eukaryota</taxon>
        <taxon>Viridiplantae</taxon>
        <taxon>Streptophyta</taxon>
        <taxon>Embryophyta</taxon>
        <taxon>Tracheophyta</taxon>
        <taxon>Spermatophyta</taxon>
        <taxon>Magnoliopsida</taxon>
        <taxon>eudicotyledons</taxon>
        <taxon>Gunneridae</taxon>
        <taxon>Pentapetalae</taxon>
        <taxon>rosids</taxon>
        <taxon>fabids</taxon>
        <taxon>Malpighiales</taxon>
        <taxon>Salicaceae</taxon>
        <taxon>Flacourtieae</taxon>
        <taxon>Dovyalis</taxon>
    </lineage>
</organism>
<evidence type="ECO:0000256" key="1">
    <source>
        <dbReference type="SAM" id="MobiDB-lite"/>
    </source>
</evidence>
<feature type="region of interest" description="Disordered" evidence="1">
    <location>
        <begin position="112"/>
        <end position="164"/>
    </location>
</feature>
<protein>
    <submittedName>
        <fullName evidence="2">Uncharacterized protein</fullName>
    </submittedName>
</protein>